<dbReference type="GO" id="GO:0005886">
    <property type="term" value="C:plasma membrane"/>
    <property type="evidence" value="ECO:0007669"/>
    <property type="project" value="TreeGrafter"/>
</dbReference>
<dbReference type="PANTHER" id="PTHR24049">
    <property type="entry name" value="CRUMBS FAMILY MEMBER"/>
    <property type="match status" value="1"/>
</dbReference>
<keyword evidence="5" id="KW-0325">Glycoprotein</keyword>
<sequence>GTCHMLPDNSDFVCECPEGLTGRLCQKRATSCSDSPCFNGAICKNSRDQKSFTCECNNNWTGRNCDIPITLCKPDSCSN</sequence>
<feature type="disulfide bond" evidence="6">
    <location>
        <begin position="37"/>
        <end position="54"/>
    </location>
</feature>
<evidence type="ECO:0000256" key="3">
    <source>
        <dbReference type="ARBA" id="ARBA00022737"/>
    </source>
</evidence>
<dbReference type="SUPFAM" id="SSF57196">
    <property type="entry name" value="EGF/Laminin"/>
    <property type="match status" value="2"/>
</dbReference>
<organism evidence="8 9">
    <name type="scientific">Panagrellus redivivus</name>
    <name type="common">Microworm</name>
    <dbReference type="NCBI Taxonomy" id="6233"/>
    <lineage>
        <taxon>Eukaryota</taxon>
        <taxon>Metazoa</taxon>
        <taxon>Ecdysozoa</taxon>
        <taxon>Nematoda</taxon>
        <taxon>Chromadorea</taxon>
        <taxon>Rhabditida</taxon>
        <taxon>Tylenchina</taxon>
        <taxon>Panagrolaimomorpha</taxon>
        <taxon>Panagrolaimoidea</taxon>
        <taxon>Panagrolaimidae</taxon>
        <taxon>Panagrellus</taxon>
    </lineage>
</organism>
<feature type="domain" description="EGF-like" evidence="7">
    <location>
        <begin position="28"/>
        <end position="66"/>
    </location>
</feature>
<proteinExistence type="predicted"/>
<dbReference type="Gene3D" id="2.10.25.10">
    <property type="entry name" value="Laminin"/>
    <property type="match status" value="2"/>
</dbReference>
<keyword evidence="1 6" id="KW-0245">EGF-like domain</keyword>
<name>A0A7E4VUA7_PANRE</name>
<feature type="disulfide bond" evidence="6">
    <location>
        <begin position="16"/>
        <end position="25"/>
    </location>
</feature>
<evidence type="ECO:0000256" key="6">
    <source>
        <dbReference type="PROSITE-ProRule" id="PRU00076"/>
    </source>
</evidence>
<keyword evidence="8" id="KW-1185">Reference proteome</keyword>
<dbReference type="FunFam" id="2.10.25.10:FF:000173">
    <property type="entry name" value="Neurogenic locus notch protein 2"/>
    <property type="match status" value="1"/>
</dbReference>
<dbReference type="CDD" id="cd00054">
    <property type="entry name" value="EGF_CA"/>
    <property type="match status" value="1"/>
</dbReference>
<evidence type="ECO:0000256" key="4">
    <source>
        <dbReference type="ARBA" id="ARBA00023157"/>
    </source>
</evidence>
<dbReference type="WBParaSite" id="Pan_g3322.t1">
    <property type="protein sequence ID" value="Pan_g3322.t1"/>
    <property type="gene ID" value="Pan_g3322"/>
</dbReference>
<dbReference type="SMART" id="SM00181">
    <property type="entry name" value="EGF"/>
    <property type="match status" value="2"/>
</dbReference>
<reference evidence="8" key="1">
    <citation type="journal article" date="2013" name="Genetics">
        <title>The draft genome and transcriptome of Panagrellus redivivus are shaped by the harsh demands of a free-living lifestyle.</title>
        <authorList>
            <person name="Srinivasan J."/>
            <person name="Dillman A.R."/>
            <person name="Macchietto M.G."/>
            <person name="Heikkinen L."/>
            <person name="Lakso M."/>
            <person name="Fracchia K.M."/>
            <person name="Antoshechkin I."/>
            <person name="Mortazavi A."/>
            <person name="Wong G."/>
            <person name="Sternberg P.W."/>
        </authorList>
    </citation>
    <scope>NUCLEOTIDE SEQUENCE [LARGE SCALE GENOMIC DNA]</scope>
    <source>
        <strain evidence="8">MT8872</strain>
    </source>
</reference>
<evidence type="ECO:0000256" key="1">
    <source>
        <dbReference type="ARBA" id="ARBA00022536"/>
    </source>
</evidence>
<evidence type="ECO:0000313" key="8">
    <source>
        <dbReference type="Proteomes" id="UP000492821"/>
    </source>
</evidence>
<dbReference type="PANTHER" id="PTHR24049:SF22">
    <property type="entry name" value="DROSOPHILA CRUMBS HOMOLOG"/>
    <property type="match status" value="1"/>
</dbReference>
<evidence type="ECO:0000313" key="9">
    <source>
        <dbReference type="WBParaSite" id="Pan_g3322.t1"/>
    </source>
</evidence>
<feature type="domain" description="EGF-like" evidence="7">
    <location>
        <begin position="1"/>
        <end position="26"/>
    </location>
</feature>
<dbReference type="GO" id="GO:0032991">
    <property type="term" value="C:protein-containing complex"/>
    <property type="evidence" value="ECO:0007669"/>
    <property type="project" value="TreeGrafter"/>
</dbReference>
<comment type="caution">
    <text evidence="6">Lacks conserved residue(s) required for the propagation of feature annotation.</text>
</comment>
<dbReference type="Proteomes" id="UP000492821">
    <property type="component" value="Unassembled WGS sequence"/>
</dbReference>
<evidence type="ECO:0000259" key="7">
    <source>
        <dbReference type="PROSITE" id="PS50026"/>
    </source>
</evidence>
<protein>
    <submittedName>
        <fullName evidence="9">EGF-like domain-containing protein</fullName>
    </submittedName>
</protein>
<feature type="disulfide bond" evidence="6">
    <location>
        <begin position="56"/>
        <end position="65"/>
    </location>
</feature>
<reference evidence="9" key="2">
    <citation type="submission" date="2020-10" db="UniProtKB">
        <authorList>
            <consortium name="WormBaseParasite"/>
        </authorList>
    </citation>
    <scope>IDENTIFICATION</scope>
</reference>
<evidence type="ECO:0000256" key="2">
    <source>
        <dbReference type="ARBA" id="ARBA00022729"/>
    </source>
</evidence>
<dbReference type="GO" id="GO:0045197">
    <property type="term" value="P:establishment or maintenance of epithelial cell apical/basal polarity"/>
    <property type="evidence" value="ECO:0007669"/>
    <property type="project" value="TreeGrafter"/>
</dbReference>
<dbReference type="PROSITE" id="PS00022">
    <property type="entry name" value="EGF_1"/>
    <property type="match status" value="2"/>
</dbReference>
<dbReference type="Pfam" id="PF00008">
    <property type="entry name" value="EGF"/>
    <property type="match status" value="2"/>
</dbReference>
<dbReference type="GO" id="GO:0007157">
    <property type="term" value="P:heterophilic cell-cell adhesion via plasma membrane cell adhesion molecules"/>
    <property type="evidence" value="ECO:0007669"/>
    <property type="project" value="TreeGrafter"/>
</dbReference>
<accession>A0A7E4VUA7</accession>
<dbReference type="PROSITE" id="PS50026">
    <property type="entry name" value="EGF_3"/>
    <property type="match status" value="2"/>
</dbReference>
<evidence type="ECO:0000256" key="5">
    <source>
        <dbReference type="ARBA" id="ARBA00023180"/>
    </source>
</evidence>
<keyword evidence="4 6" id="KW-1015">Disulfide bond</keyword>
<keyword evidence="2" id="KW-0732">Signal</keyword>
<dbReference type="AlphaFoldDB" id="A0A7E4VUA7"/>
<keyword evidence="3" id="KW-0677">Repeat</keyword>
<dbReference type="InterPro" id="IPR051022">
    <property type="entry name" value="Notch_Cell-Fate_Det"/>
</dbReference>
<dbReference type="InterPro" id="IPR000742">
    <property type="entry name" value="EGF"/>
</dbReference>